<feature type="coiled-coil region" evidence="1">
    <location>
        <begin position="140"/>
        <end position="174"/>
    </location>
</feature>
<sequence length="268" mass="31907">MLTLSRTSVLSRAIDKPPRSCFRSSIDSGKMAGDMVDLVQTFITHKEEVKEIRVIFGLYFTNLKKIMMQRRIFLNMICEKYEANWQGKEDLSNELQTVTRSMDQLIHVIDELLGQIDHQISLYEGCMERIEIWKNIDSEVKFLRKKLNMLENMRNQEQNAIDEVKEELSDWESRIGFYSTLRVELSGYLDMWPSNYNQWTDKFTFDESSYQESVRSVYTKWEQMLRTFSECASETGQSQDGEIKKEQDHFNDQFKKKFPFIIPFKREI</sequence>
<proteinExistence type="predicted"/>
<dbReference type="Proteomes" id="UP000887013">
    <property type="component" value="Unassembled WGS sequence"/>
</dbReference>
<evidence type="ECO:0000313" key="2">
    <source>
        <dbReference type="EMBL" id="GFT77590.1"/>
    </source>
</evidence>
<name>A0A8X6U5S8_NEPPI</name>
<keyword evidence="3" id="KW-1185">Reference proteome</keyword>
<keyword evidence="1" id="KW-0175">Coiled coil</keyword>
<dbReference type="EMBL" id="BMAW01022378">
    <property type="protein sequence ID" value="GFT77590.1"/>
    <property type="molecule type" value="Genomic_DNA"/>
</dbReference>
<reference evidence="2" key="1">
    <citation type="submission" date="2020-08" db="EMBL/GenBank/DDBJ databases">
        <title>Multicomponent nature underlies the extraordinary mechanical properties of spider dragline silk.</title>
        <authorList>
            <person name="Kono N."/>
            <person name="Nakamura H."/>
            <person name="Mori M."/>
            <person name="Yoshida Y."/>
            <person name="Ohtoshi R."/>
            <person name="Malay A.D."/>
            <person name="Moran D.A.P."/>
            <person name="Tomita M."/>
            <person name="Numata K."/>
            <person name="Arakawa K."/>
        </authorList>
    </citation>
    <scope>NUCLEOTIDE SEQUENCE</scope>
</reference>
<dbReference type="AlphaFoldDB" id="A0A8X6U5S8"/>
<comment type="caution">
    <text evidence="2">The sequence shown here is derived from an EMBL/GenBank/DDBJ whole genome shotgun (WGS) entry which is preliminary data.</text>
</comment>
<organism evidence="2 3">
    <name type="scientific">Nephila pilipes</name>
    <name type="common">Giant wood spider</name>
    <name type="synonym">Nephila maculata</name>
    <dbReference type="NCBI Taxonomy" id="299642"/>
    <lineage>
        <taxon>Eukaryota</taxon>
        <taxon>Metazoa</taxon>
        <taxon>Ecdysozoa</taxon>
        <taxon>Arthropoda</taxon>
        <taxon>Chelicerata</taxon>
        <taxon>Arachnida</taxon>
        <taxon>Araneae</taxon>
        <taxon>Araneomorphae</taxon>
        <taxon>Entelegynae</taxon>
        <taxon>Araneoidea</taxon>
        <taxon>Nephilidae</taxon>
        <taxon>Nephila</taxon>
    </lineage>
</organism>
<gene>
    <name evidence="2" type="ORF">NPIL_485981</name>
</gene>
<evidence type="ECO:0000313" key="3">
    <source>
        <dbReference type="Proteomes" id="UP000887013"/>
    </source>
</evidence>
<protein>
    <submittedName>
        <fullName evidence="2">Uncharacterized protein</fullName>
    </submittedName>
</protein>
<accession>A0A8X6U5S8</accession>
<evidence type="ECO:0000256" key="1">
    <source>
        <dbReference type="SAM" id="Coils"/>
    </source>
</evidence>